<keyword evidence="2" id="KW-1185">Reference proteome</keyword>
<evidence type="ECO:0000313" key="1">
    <source>
        <dbReference type="EMBL" id="KAF2895171.1"/>
    </source>
</evidence>
<proteinExistence type="predicted"/>
<name>A0A8K0GDM4_IGNLU</name>
<evidence type="ECO:0000313" key="2">
    <source>
        <dbReference type="Proteomes" id="UP000801492"/>
    </source>
</evidence>
<accession>A0A8K0GDM4</accession>
<dbReference type="AlphaFoldDB" id="A0A8K0GDM4"/>
<dbReference type="PANTHER" id="PTHR46409">
    <property type="entry name" value="HTH PSQ-TYPE DOMAIN-CONTAINING PROTEIN"/>
    <property type="match status" value="1"/>
</dbReference>
<dbReference type="EMBL" id="VTPC01006158">
    <property type="protein sequence ID" value="KAF2895171.1"/>
    <property type="molecule type" value="Genomic_DNA"/>
</dbReference>
<gene>
    <name evidence="1" type="ORF">ILUMI_10999</name>
</gene>
<reference evidence="1" key="1">
    <citation type="submission" date="2019-08" db="EMBL/GenBank/DDBJ databases">
        <title>The genome of the North American firefly Photinus pyralis.</title>
        <authorList>
            <consortium name="Photinus pyralis genome working group"/>
            <person name="Fallon T.R."/>
            <person name="Sander Lower S.E."/>
            <person name="Weng J.-K."/>
        </authorList>
    </citation>
    <scope>NUCLEOTIDE SEQUENCE</scope>
    <source>
        <strain evidence="1">TRF0915ILg1</strain>
        <tissue evidence="1">Whole body</tissue>
    </source>
</reference>
<protein>
    <submittedName>
        <fullName evidence="1">Uncharacterized protein</fullName>
    </submittedName>
</protein>
<comment type="caution">
    <text evidence="1">The sequence shown here is derived from an EMBL/GenBank/DDBJ whole genome shotgun (WGS) entry which is preliminary data.</text>
</comment>
<sequence>MKSGSKVSTLEELPISEKDTADLSDTNSTIIKIAKYLCHTQTIKKSIQLVTEALMAVCDETNRDGFISTKIHSRQQLLHFNIKRDYTLDTN</sequence>
<dbReference type="Proteomes" id="UP000801492">
    <property type="component" value="Unassembled WGS sequence"/>
</dbReference>
<dbReference type="PANTHER" id="PTHR46409:SF1">
    <property type="entry name" value="HTH PSQ-TYPE DOMAIN-CONTAINING PROTEIN"/>
    <property type="match status" value="1"/>
</dbReference>
<dbReference type="OrthoDB" id="6771835at2759"/>
<organism evidence="1 2">
    <name type="scientific">Ignelater luminosus</name>
    <name type="common">Cucubano</name>
    <name type="synonym">Pyrophorus luminosus</name>
    <dbReference type="NCBI Taxonomy" id="2038154"/>
    <lineage>
        <taxon>Eukaryota</taxon>
        <taxon>Metazoa</taxon>
        <taxon>Ecdysozoa</taxon>
        <taxon>Arthropoda</taxon>
        <taxon>Hexapoda</taxon>
        <taxon>Insecta</taxon>
        <taxon>Pterygota</taxon>
        <taxon>Neoptera</taxon>
        <taxon>Endopterygota</taxon>
        <taxon>Coleoptera</taxon>
        <taxon>Polyphaga</taxon>
        <taxon>Elateriformia</taxon>
        <taxon>Elateroidea</taxon>
        <taxon>Elateridae</taxon>
        <taxon>Agrypninae</taxon>
        <taxon>Pyrophorini</taxon>
        <taxon>Ignelater</taxon>
    </lineage>
</organism>